<sequence length="424" mass="46238">MPSGSWDWVAEMTTTTGSTATDQRLYSVADWYDAEALLTTEERQVLGRLRGFLDAQAKPLLAEYWERGEFPEQLARPLIDLDIMEPAELTVEAPARGIYHGFRIFELARTDASLATWYTAQAGLFRTAIRVGASEDQQREWMPKVIDFSLKGVFSLTEPEHGSDIAGGLATTARFEPGTGDGGTGSDDGTWVLDGAKRWIGGASTADVLCVFARDVADGQVKAFLVDRTAAGVSLEKIHGKTSLRMMQNAHITLNKVRVPEAMRLHNVNSFKDVAAMLRAMRSDVAWIATGIQAGAFEAALAYVMERQQFGRSLGSFQLVQEKLARMLGNITASLSLVVRLTEQQSWGIYRDQDSALAKMQTSLMMRETVGLAREVVGGNGITLAADVARFHADAEAVYSYEGTHEINALIIGRALTGASAFTS</sequence>
<accession>A0ABV2P994</accession>
<comment type="similarity">
    <text evidence="2 5">Belongs to the acyl-CoA dehydrogenase family.</text>
</comment>
<dbReference type="InterPro" id="IPR013786">
    <property type="entry name" value="AcylCoA_DH/ox_N"/>
</dbReference>
<protein>
    <submittedName>
        <fullName evidence="9">Glutaryl-CoA dehydrogenase</fullName>
        <ecNumber evidence="9">1.3.8.6</ecNumber>
    </submittedName>
</protein>
<dbReference type="PANTHER" id="PTHR43188">
    <property type="entry name" value="ACYL-COENZYME A OXIDASE"/>
    <property type="match status" value="1"/>
</dbReference>
<evidence type="ECO:0000313" key="10">
    <source>
        <dbReference type="Proteomes" id="UP001549307"/>
    </source>
</evidence>
<dbReference type="Pfam" id="PF00441">
    <property type="entry name" value="Acyl-CoA_dh_1"/>
    <property type="match status" value="1"/>
</dbReference>
<dbReference type="GO" id="GO:0004361">
    <property type="term" value="F:glutaryl-CoA dehydrogenase activity"/>
    <property type="evidence" value="ECO:0007669"/>
    <property type="project" value="UniProtKB-EC"/>
</dbReference>
<dbReference type="InterPro" id="IPR009100">
    <property type="entry name" value="AcylCoA_DH/oxidase_NM_dom_sf"/>
</dbReference>
<keyword evidence="3 5" id="KW-0285">Flavoprotein</keyword>
<reference evidence="9 10" key="1">
    <citation type="submission" date="2024-06" db="EMBL/GenBank/DDBJ databases">
        <title>Sorghum-associated microbial communities from plants grown in Nebraska, USA.</title>
        <authorList>
            <person name="Schachtman D."/>
        </authorList>
    </citation>
    <scope>NUCLEOTIDE SEQUENCE [LARGE SCALE GENOMIC DNA]</scope>
    <source>
        <strain evidence="9 10">3552</strain>
    </source>
</reference>
<dbReference type="InterPro" id="IPR009075">
    <property type="entry name" value="AcylCo_DH/oxidase_C"/>
</dbReference>
<evidence type="ECO:0000313" key="9">
    <source>
        <dbReference type="EMBL" id="MET4541355.1"/>
    </source>
</evidence>
<dbReference type="InterPro" id="IPR006091">
    <property type="entry name" value="Acyl-CoA_Oxase/DH_mid-dom"/>
</dbReference>
<evidence type="ECO:0000256" key="5">
    <source>
        <dbReference type="RuleBase" id="RU362125"/>
    </source>
</evidence>
<dbReference type="EC" id="1.3.8.6" evidence="9"/>
<dbReference type="Gene3D" id="1.20.140.10">
    <property type="entry name" value="Butyryl-CoA Dehydrogenase, subunit A, domain 3"/>
    <property type="match status" value="1"/>
</dbReference>
<dbReference type="PANTHER" id="PTHR43188:SF1">
    <property type="entry name" value="ACYL-COA DEHYDROGENASE"/>
    <property type="match status" value="1"/>
</dbReference>
<dbReference type="Pfam" id="PF02771">
    <property type="entry name" value="Acyl-CoA_dh_N"/>
    <property type="match status" value="1"/>
</dbReference>
<evidence type="ECO:0000256" key="3">
    <source>
        <dbReference type="ARBA" id="ARBA00022630"/>
    </source>
</evidence>
<name>A0ABV2P994_9MICC</name>
<gene>
    <name evidence="9" type="ORF">ABIE37_003150</name>
</gene>
<dbReference type="SUPFAM" id="SSF56645">
    <property type="entry name" value="Acyl-CoA dehydrogenase NM domain-like"/>
    <property type="match status" value="1"/>
</dbReference>
<comment type="caution">
    <text evidence="9">The sequence shown here is derived from an EMBL/GenBank/DDBJ whole genome shotgun (WGS) entry which is preliminary data.</text>
</comment>
<dbReference type="Proteomes" id="UP001549307">
    <property type="component" value="Unassembled WGS sequence"/>
</dbReference>
<evidence type="ECO:0000256" key="2">
    <source>
        <dbReference type="ARBA" id="ARBA00009347"/>
    </source>
</evidence>
<feature type="domain" description="Acyl-CoA dehydrogenase/oxidase C-terminal" evidence="6">
    <location>
        <begin position="275"/>
        <end position="416"/>
    </location>
</feature>
<organism evidence="9 10">
    <name type="scientific">Arthrobacter bambusae</name>
    <dbReference type="NCBI Taxonomy" id="1338426"/>
    <lineage>
        <taxon>Bacteria</taxon>
        <taxon>Bacillati</taxon>
        <taxon>Actinomycetota</taxon>
        <taxon>Actinomycetes</taxon>
        <taxon>Micrococcales</taxon>
        <taxon>Micrococcaceae</taxon>
        <taxon>Arthrobacter</taxon>
    </lineage>
</organism>
<keyword evidence="10" id="KW-1185">Reference proteome</keyword>
<dbReference type="InterPro" id="IPR045008">
    <property type="entry name" value="ACX4-like"/>
</dbReference>
<keyword evidence="4 5" id="KW-0274">FAD</keyword>
<comment type="cofactor">
    <cofactor evidence="1 5">
        <name>FAD</name>
        <dbReference type="ChEBI" id="CHEBI:57692"/>
    </cofactor>
</comment>
<dbReference type="InterPro" id="IPR036250">
    <property type="entry name" value="AcylCo_DH-like_C"/>
</dbReference>
<dbReference type="EMBL" id="JBEPSN010000008">
    <property type="protein sequence ID" value="MET4541355.1"/>
    <property type="molecule type" value="Genomic_DNA"/>
</dbReference>
<feature type="domain" description="Acyl-CoA oxidase/dehydrogenase middle" evidence="7">
    <location>
        <begin position="154"/>
        <end position="257"/>
    </location>
</feature>
<dbReference type="Gene3D" id="2.40.110.10">
    <property type="entry name" value="Butyryl-CoA Dehydrogenase, subunit A, domain 2"/>
    <property type="match status" value="1"/>
</dbReference>
<dbReference type="Pfam" id="PF02770">
    <property type="entry name" value="Acyl-CoA_dh_M"/>
    <property type="match status" value="1"/>
</dbReference>
<evidence type="ECO:0000256" key="4">
    <source>
        <dbReference type="ARBA" id="ARBA00022827"/>
    </source>
</evidence>
<evidence type="ECO:0000256" key="1">
    <source>
        <dbReference type="ARBA" id="ARBA00001974"/>
    </source>
</evidence>
<dbReference type="InterPro" id="IPR037069">
    <property type="entry name" value="AcylCoA_DH/ox_N_sf"/>
</dbReference>
<evidence type="ECO:0000259" key="8">
    <source>
        <dbReference type="Pfam" id="PF02771"/>
    </source>
</evidence>
<dbReference type="InterPro" id="IPR046373">
    <property type="entry name" value="Acyl-CoA_Oxase/DH_mid-dom_sf"/>
</dbReference>
<dbReference type="SUPFAM" id="SSF47203">
    <property type="entry name" value="Acyl-CoA dehydrogenase C-terminal domain-like"/>
    <property type="match status" value="1"/>
</dbReference>
<proteinExistence type="inferred from homology"/>
<evidence type="ECO:0000259" key="7">
    <source>
        <dbReference type="Pfam" id="PF02770"/>
    </source>
</evidence>
<evidence type="ECO:0000259" key="6">
    <source>
        <dbReference type="Pfam" id="PF00441"/>
    </source>
</evidence>
<dbReference type="Gene3D" id="1.10.540.10">
    <property type="entry name" value="Acyl-CoA dehydrogenase/oxidase, N-terminal domain"/>
    <property type="match status" value="1"/>
</dbReference>
<feature type="domain" description="Acyl-CoA dehydrogenase/oxidase N-terminal" evidence="8">
    <location>
        <begin position="39"/>
        <end position="147"/>
    </location>
</feature>
<keyword evidence="5 9" id="KW-0560">Oxidoreductase</keyword>